<comment type="subcellular location">
    <subcellularLocation>
        <location evidence="1">Nucleus</location>
    </subcellularLocation>
</comment>
<keyword evidence="5" id="KW-0175">Coiled coil</keyword>
<protein>
    <submittedName>
        <fullName evidence="6">Uncharacterized protein</fullName>
    </submittedName>
</protein>
<dbReference type="GO" id="GO:0002039">
    <property type="term" value="F:p53 binding"/>
    <property type="evidence" value="ECO:0007669"/>
    <property type="project" value="InterPro"/>
</dbReference>
<evidence type="ECO:0000256" key="5">
    <source>
        <dbReference type="SAM" id="Coils"/>
    </source>
</evidence>
<evidence type="ECO:0000256" key="2">
    <source>
        <dbReference type="ARBA" id="ARBA00022737"/>
    </source>
</evidence>
<comment type="caution">
    <text evidence="6">The sequence shown here is derived from an EMBL/GenBank/DDBJ whole genome shotgun (WGS) entry which is preliminary data.</text>
</comment>
<sequence>MSFKSSLWKAFLSAQSLTESLGENTTTYNIIIREKPPGGDEKTSTGGIYEVPREFLPPYSQVRSGGVELTVTELEAMAVRQQEEMANQRQLLAVKEQRLRYLKEHEVRHAQVAHETDRLRRLRDRVEAQELKLTKLRALRGQLDHNKSNNHTLIELIFSTKLVGIFSDDPDSLCQVCVERLNTSMFWAAQLSRIDEILSLQPLFQRNVDEECC</sequence>
<proteinExistence type="predicted"/>
<evidence type="ECO:0000313" key="7">
    <source>
        <dbReference type="Proteomes" id="UP000466442"/>
    </source>
</evidence>
<dbReference type="OrthoDB" id="10038642at2759"/>
<organism evidence="6 7">
    <name type="scientific">Apolygus lucorum</name>
    <name type="common">Small green plant bug</name>
    <name type="synonym">Lygocoris lucorum</name>
    <dbReference type="NCBI Taxonomy" id="248454"/>
    <lineage>
        <taxon>Eukaryota</taxon>
        <taxon>Metazoa</taxon>
        <taxon>Ecdysozoa</taxon>
        <taxon>Arthropoda</taxon>
        <taxon>Hexapoda</taxon>
        <taxon>Insecta</taxon>
        <taxon>Pterygota</taxon>
        <taxon>Neoptera</taxon>
        <taxon>Paraneoptera</taxon>
        <taxon>Hemiptera</taxon>
        <taxon>Heteroptera</taxon>
        <taxon>Panheteroptera</taxon>
        <taxon>Cimicomorpha</taxon>
        <taxon>Miridae</taxon>
        <taxon>Mirini</taxon>
        <taxon>Apolygus</taxon>
    </lineage>
</organism>
<dbReference type="EMBL" id="WIXP02000009">
    <property type="protein sequence ID" value="KAF6205381.1"/>
    <property type="molecule type" value="Genomic_DNA"/>
</dbReference>
<reference evidence="6" key="1">
    <citation type="journal article" date="2021" name="Mol. Ecol. Resour.">
        <title>Apolygus lucorum genome provides insights into omnivorousness and mesophyll feeding.</title>
        <authorList>
            <person name="Liu Y."/>
            <person name="Liu H."/>
            <person name="Wang H."/>
            <person name="Huang T."/>
            <person name="Liu B."/>
            <person name="Yang B."/>
            <person name="Yin L."/>
            <person name="Li B."/>
            <person name="Zhang Y."/>
            <person name="Zhang S."/>
            <person name="Jiang F."/>
            <person name="Zhang X."/>
            <person name="Ren Y."/>
            <person name="Wang B."/>
            <person name="Wang S."/>
            <person name="Lu Y."/>
            <person name="Wu K."/>
            <person name="Fan W."/>
            <person name="Wang G."/>
        </authorList>
    </citation>
    <scope>NUCLEOTIDE SEQUENCE</scope>
    <source>
        <strain evidence="6">12Hb</strain>
    </source>
</reference>
<dbReference type="Proteomes" id="UP000466442">
    <property type="component" value="Linkage Group LG9"/>
</dbReference>
<evidence type="ECO:0000313" key="6">
    <source>
        <dbReference type="EMBL" id="KAF6205381.1"/>
    </source>
</evidence>
<dbReference type="InterPro" id="IPR047163">
    <property type="entry name" value="ASPP1/2"/>
</dbReference>
<dbReference type="GO" id="GO:0042981">
    <property type="term" value="P:regulation of apoptotic process"/>
    <property type="evidence" value="ECO:0007669"/>
    <property type="project" value="InterPro"/>
</dbReference>
<evidence type="ECO:0000256" key="4">
    <source>
        <dbReference type="ARBA" id="ARBA00023242"/>
    </source>
</evidence>
<dbReference type="PANTHER" id="PTHR24131:SF10">
    <property type="entry name" value="ANKYRIN-REPEAT, SH3-DOMAIN, AND PROLINE-RICH-REGION CONTAINING PROTEIN, ISOFORM B"/>
    <property type="match status" value="1"/>
</dbReference>
<evidence type="ECO:0000256" key="3">
    <source>
        <dbReference type="ARBA" id="ARBA00023043"/>
    </source>
</evidence>
<keyword evidence="2" id="KW-0677">Repeat</keyword>
<gene>
    <name evidence="6" type="ORF">GE061_019552</name>
</gene>
<dbReference type="PANTHER" id="PTHR24131">
    <property type="entry name" value="APOPTOSIS-STIMULATING OF P53 PROTEIN"/>
    <property type="match status" value="1"/>
</dbReference>
<keyword evidence="7" id="KW-1185">Reference proteome</keyword>
<feature type="coiled-coil region" evidence="5">
    <location>
        <begin position="71"/>
        <end position="139"/>
    </location>
</feature>
<dbReference type="GO" id="GO:0005634">
    <property type="term" value="C:nucleus"/>
    <property type="evidence" value="ECO:0007669"/>
    <property type="project" value="UniProtKB-SubCell"/>
</dbReference>
<keyword evidence="4" id="KW-0539">Nucleus</keyword>
<name>A0A8S9XAP3_APOLU</name>
<keyword evidence="3" id="KW-0040">ANK repeat</keyword>
<dbReference type="AlphaFoldDB" id="A0A8S9XAP3"/>
<accession>A0A8S9XAP3</accession>
<evidence type="ECO:0000256" key="1">
    <source>
        <dbReference type="ARBA" id="ARBA00004123"/>
    </source>
</evidence>